<evidence type="ECO:0000313" key="2">
    <source>
        <dbReference type="EMBL" id="SKC49806.1"/>
    </source>
</evidence>
<name>A0ABY1LJK8_9MICO</name>
<dbReference type="Proteomes" id="UP000190827">
    <property type="component" value="Unassembled WGS sequence"/>
</dbReference>
<reference evidence="2 3" key="1">
    <citation type="submission" date="2017-02" db="EMBL/GenBank/DDBJ databases">
        <authorList>
            <person name="Varghese N."/>
            <person name="Submissions S."/>
        </authorList>
    </citation>
    <scope>NUCLEOTIDE SEQUENCE [LARGE SCALE GENOMIC DNA]</scope>
    <source>
        <strain evidence="2 3">VKM Ac-1787</strain>
    </source>
</reference>
<evidence type="ECO:0000256" key="1">
    <source>
        <dbReference type="SAM" id="MobiDB-lite"/>
    </source>
</evidence>
<comment type="caution">
    <text evidence="2">The sequence shown here is derived from an EMBL/GenBank/DDBJ whole genome shotgun (WGS) entry which is preliminary data.</text>
</comment>
<sequence length="41" mass="4072">MTLSNHTALAPTVDRARSASSRRPVAVPAPAGRAAAADADA</sequence>
<evidence type="ECO:0000313" key="3">
    <source>
        <dbReference type="Proteomes" id="UP000190827"/>
    </source>
</evidence>
<gene>
    <name evidence="2" type="ORF">SAMN06295973_1429</name>
</gene>
<feature type="compositionally biased region" description="Low complexity" evidence="1">
    <location>
        <begin position="18"/>
        <end position="41"/>
    </location>
</feature>
<dbReference type="EMBL" id="FUZO01000001">
    <property type="protein sequence ID" value="SKC49806.1"/>
    <property type="molecule type" value="Genomic_DNA"/>
</dbReference>
<organism evidence="2 3">
    <name type="scientific">Plantibacter cousiniae</name>
    <name type="common">nom. nud.</name>
    <dbReference type="NCBI Taxonomy" id="199709"/>
    <lineage>
        <taxon>Bacteria</taxon>
        <taxon>Bacillati</taxon>
        <taxon>Actinomycetota</taxon>
        <taxon>Actinomycetes</taxon>
        <taxon>Micrococcales</taxon>
        <taxon>Microbacteriaceae</taxon>
        <taxon>Plantibacter</taxon>
    </lineage>
</organism>
<keyword evidence="3" id="KW-1185">Reference proteome</keyword>
<dbReference type="RefSeq" id="WP_255376697.1">
    <property type="nucleotide sequence ID" value="NZ_FUZO01000001.1"/>
</dbReference>
<accession>A0ABY1LJK8</accession>
<evidence type="ECO:0008006" key="4">
    <source>
        <dbReference type="Google" id="ProtNLM"/>
    </source>
</evidence>
<protein>
    <recommendedName>
        <fullName evidence="4">Winged helix family transcriptional regulator</fullName>
    </recommendedName>
</protein>
<proteinExistence type="predicted"/>
<feature type="region of interest" description="Disordered" evidence="1">
    <location>
        <begin position="1"/>
        <end position="41"/>
    </location>
</feature>